<reference evidence="3 4" key="1">
    <citation type="submission" date="2019-07" db="EMBL/GenBank/DDBJ databases">
        <title>Whole genome shotgun sequence of Lactobacillus rapi NBRC 109618.</title>
        <authorList>
            <person name="Hosoyama A."/>
            <person name="Uohara A."/>
            <person name="Ohji S."/>
            <person name="Ichikawa N."/>
        </authorList>
    </citation>
    <scope>NUCLEOTIDE SEQUENCE [LARGE SCALE GENOMIC DNA]</scope>
    <source>
        <strain evidence="3 4">NBRC 109618</strain>
    </source>
</reference>
<evidence type="ECO:0008006" key="5">
    <source>
        <dbReference type="Google" id="ProtNLM"/>
    </source>
</evidence>
<evidence type="ECO:0000313" key="4">
    <source>
        <dbReference type="Proteomes" id="UP000321569"/>
    </source>
</evidence>
<feature type="domain" description="DUF3658" evidence="2">
    <location>
        <begin position="152"/>
        <end position="252"/>
    </location>
</feature>
<evidence type="ECO:0000259" key="2">
    <source>
        <dbReference type="Pfam" id="PF12395"/>
    </source>
</evidence>
<dbReference type="AlphaFoldDB" id="A0A512PP39"/>
<accession>A0A512PP39</accession>
<dbReference type="Pfam" id="PF12395">
    <property type="entry name" value="DUF3658"/>
    <property type="match status" value="1"/>
</dbReference>
<comment type="caution">
    <text evidence="3">The sequence shown here is derived from an EMBL/GenBank/DDBJ whole genome shotgun (WGS) entry which is preliminary data.</text>
</comment>
<dbReference type="EMBL" id="BKAM01000042">
    <property type="protein sequence ID" value="GEP72961.1"/>
    <property type="molecule type" value="Genomic_DNA"/>
</dbReference>
<evidence type="ECO:0000313" key="3">
    <source>
        <dbReference type="EMBL" id="GEP72961.1"/>
    </source>
</evidence>
<dbReference type="OrthoDB" id="1654031at2"/>
<proteinExistence type="predicted"/>
<sequence length="268" mass="31232">MIDVLFNESFSNSLKHFYQQHHIDNEIITLPVYLNLGDITEGNFIENRRTLFKIQSTHTRFSTTSERIRRLVAALDRLFEVVNQGLTIRIWWSDLSDDACGFFWLCEALLNKNAQITEIHVPLSFVKGEVLVTLGSLGELLNEDLEQLQLTQYERPLTRNRQKVSSYVWHDLRSDNTPVRVNINGQLVSQPITFYDQFLLSQVSPKRFRNVIRVIGETLGRFPVGAPDWWYRHRVDYLVSKGVLDYQKTDPQINHLDPGSVKLNQKMI</sequence>
<evidence type="ECO:0000259" key="1">
    <source>
        <dbReference type="Pfam" id="PF08874"/>
    </source>
</evidence>
<gene>
    <name evidence="3" type="ORF">LRA02_18290</name>
</gene>
<dbReference type="InterPro" id="IPR022123">
    <property type="entry name" value="DUF3658"/>
</dbReference>
<dbReference type="STRING" id="1423795.FD12_GL000190"/>
<organism evidence="3 4">
    <name type="scientific">Lentilactobacillus rapi</name>
    <dbReference type="NCBI Taxonomy" id="481723"/>
    <lineage>
        <taxon>Bacteria</taxon>
        <taxon>Bacillati</taxon>
        <taxon>Bacillota</taxon>
        <taxon>Bacilli</taxon>
        <taxon>Lactobacillales</taxon>
        <taxon>Lactobacillaceae</taxon>
        <taxon>Lentilactobacillus</taxon>
    </lineage>
</organism>
<dbReference type="Proteomes" id="UP000321569">
    <property type="component" value="Unassembled WGS sequence"/>
</dbReference>
<dbReference type="RefSeq" id="WP_082622224.1">
    <property type="nucleotide sequence ID" value="NZ_BKAM01000042.1"/>
</dbReference>
<dbReference type="InterPro" id="IPR014973">
    <property type="entry name" value="DUF1835"/>
</dbReference>
<name>A0A512PP39_9LACO</name>
<protein>
    <recommendedName>
        <fullName evidence="5">DUF1835 domain-containing protein</fullName>
    </recommendedName>
</protein>
<feature type="domain" description="DUF1835" evidence="1">
    <location>
        <begin position="2"/>
        <end position="120"/>
    </location>
</feature>
<dbReference type="Pfam" id="PF08874">
    <property type="entry name" value="DUF1835"/>
    <property type="match status" value="1"/>
</dbReference>